<keyword evidence="4" id="KW-0408">Iron</keyword>
<keyword evidence="5" id="KW-0411">Iron-sulfur</keyword>
<dbReference type="AlphaFoldDB" id="A0A940DRI0"/>
<dbReference type="InterPro" id="IPR036188">
    <property type="entry name" value="FAD/NAD-bd_sf"/>
</dbReference>
<evidence type="ECO:0000313" key="6">
    <source>
        <dbReference type="EMBL" id="MBO8482956.1"/>
    </source>
</evidence>
<evidence type="ECO:0000256" key="2">
    <source>
        <dbReference type="ARBA" id="ARBA00022723"/>
    </source>
</evidence>
<reference evidence="6" key="2">
    <citation type="journal article" date="2021" name="PeerJ">
        <title>Extensive microbial diversity within the chicken gut microbiome revealed by metagenomics and culture.</title>
        <authorList>
            <person name="Gilroy R."/>
            <person name="Ravi A."/>
            <person name="Getino M."/>
            <person name="Pursley I."/>
            <person name="Horton D.L."/>
            <person name="Alikhan N.F."/>
            <person name="Baker D."/>
            <person name="Gharbi K."/>
            <person name="Hall N."/>
            <person name="Watson M."/>
            <person name="Adriaenssens E.M."/>
            <person name="Foster-Nyarko E."/>
            <person name="Jarju S."/>
            <person name="Secka A."/>
            <person name="Antonio M."/>
            <person name="Oren A."/>
            <person name="Chaudhuri R.R."/>
            <person name="La Ragione R."/>
            <person name="Hildebrand F."/>
            <person name="Pallen M.J."/>
        </authorList>
    </citation>
    <scope>NUCLEOTIDE SEQUENCE</scope>
    <source>
        <strain evidence="6">G3-8215</strain>
    </source>
</reference>
<dbReference type="GO" id="GO:0046872">
    <property type="term" value="F:metal ion binding"/>
    <property type="evidence" value="ECO:0007669"/>
    <property type="project" value="UniProtKB-KW"/>
</dbReference>
<name>A0A940DRI0_9BACT</name>
<dbReference type="EMBL" id="JADILV010000016">
    <property type="protein sequence ID" value="MBO8482956.1"/>
    <property type="molecule type" value="Genomic_DNA"/>
</dbReference>
<dbReference type="PANTHER" id="PTHR43498">
    <property type="entry name" value="FERREDOXIN:COB-COM HETERODISULFIDE REDUCTASE SUBUNIT A"/>
    <property type="match status" value="1"/>
</dbReference>
<accession>A0A940DRI0</accession>
<evidence type="ECO:0000256" key="4">
    <source>
        <dbReference type="ARBA" id="ARBA00023004"/>
    </source>
</evidence>
<dbReference type="PANTHER" id="PTHR43498:SF1">
    <property type="entry name" value="COB--COM HETERODISULFIDE REDUCTASE IRON-SULFUR SUBUNIT A"/>
    <property type="match status" value="1"/>
</dbReference>
<reference evidence="6" key="1">
    <citation type="submission" date="2020-10" db="EMBL/GenBank/DDBJ databases">
        <authorList>
            <person name="Gilroy R."/>
        </authorList>
    </citation>
    <scope>NUCLEOTIDE SEQUENCE</scope>
    <source>
        <strain evidence="6">G3-8215</strain>
    </source>
</reference>
<dbReference type="Proteomes" id="UP000725002">
    <property type="component" value="Unassembled WGS sequence"/>
</dbReference>
<evidence type="ECO:0000256" key="1">
    <source>
        <dbReference type="ARBA" id="ARBA00022485"/>
    </source>
</evidence>
<gene>
    <name evidence="6" type="ORF">IAB75_02400</name>
</gene>
<dbReference type="Pfam" id="PF12831">
    <property type="entry name" value="FAD_oxidored"/>
    <property type="match status" value="2"/>
</dbReference>
<evidence type="ECO:0000256" key="3">
    <source>
        <dbReference type="ARBA" id="ARBA00023002"/>
    </source>
</evidence>
<proteinExistence type="predicted"/>
<dbReference type="SUPFAM" id="SSF51905">
    <property type="entry name" value="FAD/NAD(P)-binding domain"/>
    <property type="match status" value="1"/>
</dbReference>
<organism evidence="6 7">
    <name type="scientific">Candidatus Cryptobacteroides avicola</name>
    <dbReference type="NCBI Taxonomy" id="2840757"/>
    <lineage>
        <taxon>Bacteria</taxon>
        <taxon>Pseudomonadati</taxon>
        <taxon>Bacteroidota</taxon>
        <taxon>Bacteroidia</taxon>
        <taxon>Bacteroidales</taxon>
        <taxon>Candidatus Cryptobacteroides</taxon>
    </lineage>
</organism>
<comment type="caution">
    <text evidence="6">The sequence shown here is derived from an EMBL/GenBank/DDBJ whole genome shotgun (WGS) entry which is preliminary data.</text>
</comment>
<sequence>MHPGRDSVYPDSEAGHTCCPASDVNSYDLVIVGGNPGGIMAAIAAAQEGKSSVILERATCIGGLPAEGSTGMPDNAVQAYNYRLCLTCDPEKRIPFPKPEKYDRDEYASLADDVWSGRNTQRAMVNVTDEMMQKNREHIAAGNKTSIPGDNWGIWKISSLVTLPNSKADANNQHAAFISTDLPEENWPWPTSSWEWRDKFAERLKNYTLGLLWFAQNDPSLPEHFRLAVGQWGLANDEYTDNGNFPRQVYVREGRRFEGVYFFTAKDALPVSPGMRPPLHRTSVTASHYALDSHAARKREPGRAHLDGFISYPTAVYTVPAGVMLSHRIDNLLLPVPVSGSHIGFSTLRMEPCWMALGQAAGILASLAIDNRTTVRDVDIDALQEKLVEKKATLIYYKDINPGDSDFPMVQYLGLRGYIPEWEASLDKPADYESVKQWTGLCGFEPEWTPGKTTRREILKQIYTFLIND</sequence>
<dbReference type="PRINTS" id="PR00411">
    <property type="entry name" value="PNDRDTASEI"/>
</dbReference>
<dbReference type="InterPro" id="IPR039650">
    <property type="entry name" value="HdrA-like"/>
</dbReference>
<keyword evidence="2" id="KW-0479">Metal-binding</keyword>
<dbReference type="GO" id="GO:0051539">
    <property type="term" value="F:4 iron, 4 sulfur cluster binding"/>
    <property type="evidence" value="ECO:0007669"/>
    <property type="project" value="UniProtKB-KW"/>
</dbReference>
<protein>
    <submittedName>
        <fullName evidence="6">FAD-dependent oxidoreductase</fullName>
    </submittedName>
</protein>
<dbReference type="Gene3D" id="3.50.50.60">
    <property type="entry name" value="FAD/NAD(P)-binding domain"/>
    <property type="match status" value="1"/>
</dbReference>
<dbReference type="GO" id="GO:0016491">
    <property type="term" value="F:oxidoreductase activity"/>
    <property type="evidence" value="ECO:0007669"/>
    <property type="project" value="UniProtKB-KW"/>
</dbReference>
<evidence type="ECO:0000313" key="7">
    <source>
        <dbReference type="Proteomes" id="UP000725002"/>
    </source>
</evidence>
<evidence type="ECO:0000256" key="5">
    <source>
        <dbReference type="ARBA" id="ARBA00023014"/>
    </source>
</evidence>
<keyword evidence="1" id="KW-0004">4Fe-4S</keyword>
<keyword evidence="3" id="KW-0560">Oxidoreductase</keyword>